<evidence type="ECO:0000313" key="11">
    <source>
        <dbReference type="Proteomes" id="UP001195941"/>
    </source>
</evidence>
<evidence type="ECO:0000256" key="3">
    <source>
        <dbReference type="ARBA" id="ARBA00022722"/>
    </source>
</evidence>
<dbReference type="EMBL" id="JADMKU010000004">
    <property type="protein sequence ID" value="MBR9650802.1"/>
    <property type="molecule type" value="Genomic_DNA"/>
</dbReference>
<comment type="caution">
    <text evidence="10">The sequence shown here is derived from an EMBL/GenBank/DDBJ whole genome shotgun (WGS) entry which is preliminary data.</text>
</comment>
<dbReference type="InterPro" id="IPR020539">
    <property type="entry name" value="RNase_P_CS"/>
</dbReference>
<gene>
    <name evidence="7 10" type="primary">rnpA</name>
    <name evidence="10" type="ORF">IT775_06680</name>
</gene>
<keyword evidence="11" id="KW-1185">Reference proteome</keyword>
<dbReference type="PANTHER" id="PTHR33992">
    <property type="entry name" value="RIBONUCLEASE P PROTEIN COMPONENT"/>
    <property type="match status" value="1"/>
</dbReference>
<dbReference type="Pfam" id="PF00825">
    <property type="entry name" value="Ribonuclease_P"/>
    <property type="match status" value="1"/>
</dbReference>
<keyword evidence="6 7" id="KW-0694">RNA-binding</keyword>
<evidence type="ECO:0000256" key="1">
    <source>
        <dbReference type="ARBA" id="ARBA00002663"/>
    </source>
</evidence>
<dbReference type="Proteomes" id="UP001195941">
    <property type="component" value="Unassembled WGS sequence"/>
</dbReference>
<reference evidence="10 11" key="1">
    <citation type="journal article" date="2021" name="Arch. Microbiol.">
        <title>Thalassobius aquimarinus sp. nov., isolated from the Sea of Japan seashore.</title>
        <authorList>
            <person name="Kurilenko V.V."/>
            <person name="Romanenko L.A."/>
            <person name="Chernysheva N.Y."/>
            <person name="Velansky P.V."/>
            <person name="Tekutyeva L.A."/>
            <person name="Isaeva M.P."/>
            <person name="Mikhailov V.V."/>
        </authorList>
    </citation>
    <scope>NUCLEOTIDE SEQUENCE [LARGE SCALE GENOMIC DNA]</scope>
    <source>
        <strain evidence="10 11">KMM 8518</strain>
    </source>
</reference>
<evidence type="ECO:0000313" key="10">
    <source>
        <dbReference type="EMBL" id="MBR9650802.1"/>
    </source>
</evidence>
<proteinExistence type="inferred from homology"/>
<dbReference type="SUPFAM" id="SSF54211">
    <property type="entry name" value="Ribosomal protein S5 domain 2-like"/>
    <property type="match status" value="1"/>
</dbReference>
<evidence type="ECO:0000256" key="7">
    <source>
        <dbReference type="HAMAP-Rule" id="MF_00227"/>
    </source>
</evidence>
<comment type="subunit">
    <text evidence="7">Consists of a catalytic RNA component (M1 or rnpB) and a protein subunit.</text>
</comment>
<protein>
    <recommendedName>
        <fullName evidence="7 8">Ribonuclease P protein component</fullName>
        <shortName evidence="7">RNase P protein</shortName>
        <shortName evidence="7">RNaseP protein</shortName>
        <ecNumber evidence="7 8">3.1.26.5</ecNumber>
    </recommendedName>
    <alternativeName>
        <fullName evidence="7">Protein C5</fullName>
    </alternativeName>
</protein>
<dbReference type="HAMAP" id="MF_00227">
    <property type="entry name" value="RNase_P"/>
    <property type="match status" value="1"/>
</dbReference>
<keyword evidence="2 7" id="KW-0819">tRNA processing</keyword>
<dbReference type="Gene3D" id="3.30.230.10">
    <property type="match status" value="1"/>
</dbReference>
<evidence type="ECO:0000256" key="9">
    <source>
        <dbReference type="SAM" id="MobiDB-lite"/>
    </source>
</evidence>
<dbReference type="InterPro" id="IPR014721">
    <property type="entry name" value="Ribsml_uS5_D2-typ_fold_subgr"/>
</dbReference>
<organism evidence="10 11">
    <name type="scientific">Thalassovita aquimarina</name>
    <dbReference type="NCBI Taxonomy" id="2785917"/>
    <lineage>
        <taxon>Bacteria</taxon>
        <taxon>Pseudomonadati</taxon>
        <taxon>Pseudomonadota</taxon>
        <taxon>Alphaproteobacteria</taxon>
        <taxon>Rhodobacterales</taxon>
        <taxon>Roseobacteraceae</taxon>
        <taxon>Thalassovita</taxon>
    </lineage>
</organism>
<comment type="function">
    <text evidence="1 7">RNaseP catalyzes the removal of the 5'-leader sequence from pre-tRNA to produce the mature 5'-terminus. It can also cleave other RNA substrates such as 4.5S RNA. The protein component plays an auxiliary but essential role in vivo by binding to the 5'-leader sequence and broadening the substrate specificity of the ribozyme.</text>
</comment>
<dbReference type="RefSeq" id="WP_212700315.1">
    <property type="nucleotide sequence ID" value="NZ_JADMKU010000004.1"/>
</dbReference>
<dbReference type="PROSITE" id="PS00648">
    <property type="entry name" value="RIBONUCLEASE_P"/>
    <property type="match status" value="1"/>
</dbReference>
<name>A0ABS5HPB4_9RHOB</name>
<dbReference type="NCBIfam" id="TIGR00188">
    <property type="entry name" value="rnpA"/>
    <property type="match status" value="1"/>
</dbReference>
<sequence>MTPPEAPVNGDSAATGITPPAVSVCLSVIQKRPDFLRAARARRQGTAGMMVQGRKRGPDEPAQGIRVGFTCSKKVGNAVARNRAKRRLREVARQVLPEHGRDGWDYVLIGRAEVTASRPFEQLKTDLIYALKKLHQDRK</sequence>
<evidence type="ECO:0000256" key="8">
    <source>
        <dbReference type="NCBIfam" id="TIGR00188"/>
    </source>
</evidence>
<comment type="similarity">
    <text evidence="7">Belongs to the RnpA family.</text>
</comment>
<dbReference type="GO" id="GO:0004526">
    <property type="term" value="F:ribonuclease P activity"/>
    <property type="evidence" value="ECO:0007669"/>
    <property type="project" value="UniProtKB-EC"/>
</dbReference>
<evidence type="ECO:0000256" key="6">
    <source>
        <dbReference type="ARBA" id="ARBA00022884"/>
    </source>
</evidence>
<keyword evidence="5 7" id="KW-0378">Hydrolase</keyword>
<evidence type="ECO:0000256" key="5">
    <source>
        <dbReference type="ARBA" id="ARBA00022801"/>
    </source>
</evidence>
<evidence type="ECO:0000256" key="4">
    <source>
        <dbReference type="ARBA" id="ARBA00022759"/>
    </source>
</evidence>
<accession>A0ABS5HPB4</accession>
<dbReference type="InterPro" id="IPR000100">
    <property type="entry name" value="RNase_P"/>
</dbReference>
<dbReference type="InterPro" id="IPR020568">
    <property type="entry name" value="Ribosomal_Su5_D2-typ_SF"/>
</dbReference>
<comment type="catalytic activity">
    <reaction evidence="7">
        <text>Endonucleolytic cleavage of RNA, removing 5'-extranucleotides from tRNA precursor.</text>
        <dbReference type="EC" id="3.1.26.5"/>
    </reaction>
</comment>
<keyword evidence="4 7" id="KW-0255">Endonuclease</keyword>
<keyword evidence="3 7" id="KW-0540">Nuclease</keyword>
<feature type="region of interest" description="Disordered" evidence="9">
    <location>
        <begin position="42"/>
        <end position="65"/>
    </location>
</feature>
<dbReference type="EC" id="3.1.26.5" evidence="7 8"/>
<evidence type="ECO:0000256" key="2">
    <source>
        <dbReference type="ARBA" id="ARBA00022694"/>
    </source>
</evidence>
<dbReference type="PANTHER" id="PTHR33992:SF1">
    <property type="entry name" value="RIBONUCLEASE P PROTEIN COMPONENT"/>
    <property type="match status" value="1"/>
</dbReference>